<evidence type="ECO:0000256" key="2">
    <source>
        <dbReference type="ARBA" id="ARBA00023125"/>
    </source>
</evidence>
<dbReference type="InterPro" id="IPR000551">
    <property type="entry name" value="MerR-type_HTH_dom"/>
</dbReference>
<sequence>MIYTVKKLATLAGVSVRTLHYYDKVGLLKPDSIQNNGYRIYGEHELMRLQQILFFRELDFPLLEIKRILASPHFDMRQALRDQKKLIELKKKRLDRLVKTIDKTIKKINKEITMDDKELYGNFSKEEMEQYTEEARKKWGNTDAFKQSEERVRKMGKEGLNKVLEASGKLTVEIAYTMKAGLNPESNEVQKLIAKHYDGLRAFYEPNLELYRGLANTYVADERFKINYENVASGLAQFMHDAMIVYCDKQKGDK</sequence>
<reference evidence="6 7" key="1">
    <citation type="journal article" date="2016" name="Nat. Commun.">
        <title>Thousands of microbial genomes shed light on interconnected biogeochemical processes in an aquifer system.</title>
        <authorList>
            <person name="Anantharaman K."/>
            <person name="Brown C.T."/>
            <person name="Hug L.A."/>
            <person name="Sharon I."/>
            <person name="Castelle C.J."/>
            <person name="Probst A.J."/>
            <person name="Thomas B.C."/>
            <person name="Singh A."/>
            <person name="Wilkins M.J."/>
            <person name="Karaoz U."/>
            <person name="Brodie E.L."/>
            <person name="Williams K.H."/>
            <person name="Hubbard S.S."/>
            <person name="Banfield J.F."/>
        </authorList>
    </citation>
    <scope>NUCLEOTIDE SEQUENCE [LARGE SCALE GENOMIC DNA]</scope>
</reference>
<dbReference type="EMBL" id="MFPS01000009">
    <property type="protein sequence ID" value="OGH58656.1"/>
    <property type="molecule type" value="Genomic_DNA"/>
</dbReference>
<dbReference type="Gene3D" id="1.10.1660.10">
    <property type="match status" value="1"/>
</dbReference>
<dbReference type="Proteomes" id="UP000177067">
    <property type="component" value="Unassembled WGS sequence"/>
</dbReference>
<accession>A0A1F6LH42</accession>
<evidence type="ECO:0000256" key="4">
    <source>
        <dbReference type="ARBA" id="ARBA00023163"/>
    </source>
</evidence>
<dbReference type="PROSITE" id="PS50937">
    <property type="entry name" value="HTH_MERR_2"/>
    <property type="match status" value="1"/>
</dbReference>
<proteinExistence type="predicted"/>
<dbReference type="PANTHER" id="PTHR30204:SF90">
    <property type="entry name" value="HTH-TYPE TRANSCRIPTIONAL ACTIVATOR MTA"/>
    <property type="match status" value="1"/>
</dbReference>
<dbReference type="Pfam" id="PF13411">
    <property type="entry name" value="MerR_1"/>
    <property type="match status" value="1"/>
</dbReference>
<keyword evidence="1" id="KW-0805">Transcription regulation</keyword>
<keyword evidence="4" id="KW-0804">Transcription</keyword>
<dbReference type="InterPro" id="IPR036244">
    <property type="entry name" value="TipA-like_antibiotic-bd"/>
</dbReference>
<dbReference type="AlphaFoldDB" id="A0A1F6LH42"/>
<protein>
    <recommendedName>
        <fullName evidence="5">HTH merR-type domain-containing protein</fullName>
    </recommendedName>
</protein>
<evidence type="ECO:0000259" key="5">
    <source>
        <dbReference type="PROSITE" id="PS50937"/>
    </source>
</evidence>
<dbReference type="InterPro" id="IPR009061">
    <property type="entry name" value="DNA-bd_dom_put_sf"/>
</dbReference>
<dbReference type="InterPro" id="IPR012925">
    <property type="entry name" value="TipAS_dom"/>
</dbReference>
<evidence type="ECO:0000313" key="7">
    <source>
        <dbReference type="Proteomes" id="UP000177067"/>
    </source>
</evidence>
<dbReference type="Pfam" id="PF07739">
    <property type="entry name" value="TipAS"/>
    <property type="match status" value="1"/>
</dbReference>
<name>A0A1F6LH42_9BACT</name>
<dbReference type="GO" id="GO:0003700">
    <property type="term" value="F:DNA-binding transcription factor activity"/>
    <property type="evidence" value="ECO:0007669"/>
    <property type="project" value="InterPro"/>
</dbReference>
<dbReference type="SUPFAM" id="SSF46955">
    <property type="entry name" value="Putative DNA-binding domain"/>
    <property type="match status" value="1"/>
</dbReference>
<dbReference type="Gene3D" id="1.10.490.50">
    <property type="entry name" value="Antibiotic binding domain of TipA-like multidrug resistance regulators"/>
    <property type="match status" value="1"/>
</dbReference>
<dbReference type="CDD" id="cd01106">
    <property type="entry name" value="HTH_TipAL-Mta"/>
    <property type="match status" value="1"/>
</dbReference>
<evidence type="ECO:0000313" key="6">
    <source>
        <dbReference type="EMBL" id="OGH58656.1"/>
    </source>
</evidence>
<keyword evidence="3" id="KW-0010">Activator</keyword>
<dbReference type="InterPro" id="IPR047057">
    <property type="entry name" value="MerR_fam"/>
</dbReference>
<comment type="caution">
    <text evidence="6">The sequence shown here is derived from an EMBL/GenBank/DDBJ whole genome shotgun (WGS) entry which is preliminary data.</text>
</comment>
<gene>
    <name evidence="6" type="ORF">A2725_03080</name>
</gene>
<dbReference type="GO" id="GO:0003677">
    <property type="term" value="F:DNA binding"/>
    <property type="evidence" value="ECO:0007669"/>
    <property type="project" value="UniProtKB-KW"/>
</dbReference>
<dbReference type="SUPFAM" id="SSF89082">
    <property type="entry name" value="Antibiotic binding domain of TipA-like multidrug resistance regulators"/>
    <property type="match status" value="1"/>
</dbReference>
<organism evidence="6 7">
    <name type="scientific">Candidatus Magasanikbacteria bacterium RIFCSPHIGHO2_01_FULL_33_34</name>
    <dbReference type="NCBI Taxonomy" id="1798671"/>
    <lineage>
        <taxon>Bacteria</taxon>
        <taxon>Candidatus Magasanikiibacteriota</taxon>
    </lineage>
</organism>
<dbReference type="SMART" id="SM00422">
    <property type="entry name" value="HTH_MERR"/>
    <property type="match status" value="1"/>
</dbReference>
<dbReference type="PANTHER" id="PTHR30204">
    <property type="entry name" value="REDOX-CYCLING DRUG-SENSING TRANSCRIPTIONAL ACTIVATOR SOXR"/>
    <property type="match status" value="1"/>
</dbReference>
<feature type="domain" description="HTH merR-type" evidence="5">
    <location>
        <begin position="1"/>
        <end position="71"/>
    </location>
</feature>
<dbReference type="PRINTS" id="PR00040">
    <property type="entry name" value="HTHMERR"/>
</dbReference>
<evidence type="ECO:0000256" key="1">
    <source>
        <dbReference type="ARBA" id="ARBA00023015"/>
    </source>
</evidence>
<keyword evidence="2" id="KW-0238">DNA-binding</keyword>
<evidence type="ECO:0000256" key="3">
    <source>
        <dbReference type="ARBA" id="ARBA00023159"/>
    </source>
</evidence>